<dbReference type="Pfam" id="PF01266">
    <property type="entry name" value="DAO"/>
    <property type="match status" value="1"/>
</dbReference>
<dbReference type="InterPro" id="IPR036188">
    <property type="entry name" value="FAD/NAD-bd_sf"/>
</dbReference>
<feature type="domain" description="FAD dependent oxidoreductase" evidence="2">
    <location>
        <begin position="40"/>
        <end position="403"/>
    </location>
</feature>
<name>E3HJM8_ACHXA</name>
<proteinExistence type="predicted"/>
<dbReference type="GO" id="GO:0005737">
    <property type="term" value="C:cytoplasm"/>
    <property type="evidence" value="ECO:0007669"/>
    <property type="project" value="TreeGrafter"/>
</dbReference>
<accession>E3HJM8</accession>
<dbReference type="GO" id="GO:0016491">
    <property type="term" value="F:oxidoreductase activity"/>
    <property type="evidence" value="ECO:0007669"/>
    <property type="project" value="UniProtKB-KW"/>
</dbReference>
<evidence type="ECO:0000313" key="4">
    <source>
        <dbReference type="Proteomes" id="UP000006876"/>
    </source>
</evidence>
<dbReference type="eggNOG" id="COG0665">
    <property type="taxonomic scope" value="Bacteria"/>
</dbReference>
<sequence>MLTPRRSRPALLPLQRSFWMQEAEPALQACAPLTGSQAADIVIVGGGYVGLWTALTIKEVSPQSKVVVLEQDVCGGGASGRNGGMAMSWWPKIATLLAFADVDDALFLARASARAIDDIEQFCGRHGIDAHFRRGGWLWTATSDAQRESWEGTVRACARVGAHPFEAMLPEDVARRTGSRLHRAGVFERGNATVQPARLVRGMRRVALERGIVIHEHTPVLEWSQGRPSVIRSARGTILAKSVVLATNAWAASIPGIARLIVPVNSSIVVTQAIPGRLASLGWTGGEAITDSQLMVGYYRTTRDGRIVYGKGTGALSWGGAIDDTFSRHEASCRMAEQDFRRAYPTLADVRVSHAWSGPIDRTYDSLPVFGTLAGTEHIHYGVGWSGNGVAPSLLGGRILASLALDRHDEWRRCALVGRKAKRFPPEPIKYLGGSLVRNAVRRKEWREARDLAPRRIDVMLAGLAPAGLEDKA</sequence>
<dbReference type="Gene3D" id="3.30.9.10">
    <property type="entry name" value="D-Amino Acid Oxidase, subunit A, domain 2"/>
    <property type="match status" value="1"/>
</dbReference>
<evidence type="ECO:0000259" key="2">
    <source>
        <dbReference type="Pfam" id="PF01266"/>
    </source>
</evidence>
<dbReference type="AlphaFoldDB" id="E3HJM8"/>
<dbReference type="SUPFAM" id="SSF51905">
    <property type="entry name" value="FAD/NAD(P)-binding domain"/>
    <property type="match status" value="1"/>
</dbReference>
<evidence type="ECO:0000313" key="3">
    <source>
        <dbReference type="EMBL" id="ADP14353.1"/>
    </source>
</evidence>
<organism evidence="3 4">
    <name type="scientific">Achromobacter xylosoxidans (strain A8)</name>
    <dbReference type="NCBI Taxonomy" id="762376"/>
    <lineage>
        <taxon>Bacteria</taxon>
        <taxon>Pseudomonadati</taxon>
        <taxon>Pseudomonadota</taxon>
        <taxon>Betaproteobacteria</taxon>
        <taxon>Burkholderiales</taxon>
        <taxon>Alcaligenaceae</taxon>
        <taxon>Achromobacter</taxon>
    </lineage>
</organism>
<dbReference type="PATRIC" id="fig|762376.5.peg.1006"/>
<dbReference type="InterPro" id="IPR006076">
    <property type="entry name" value="FAD-dep_OxRdtase"/>
</dbReference>
<dbReference type="EMBL" id="CP002287">
    <property type="protein sequence ID" value="ADP14353.1"/>
    <property type="molecule type" value="Genomic_DNA"/>
</dbReference>
<dbReference type="OrthoDB" id="9342835at2"/>
<reference evidence="3 4" key="1">
    <citation type="journal article" date="2011" name="J. Bacteriol.">
        <title>Complete genome sequence of the haloaromatic acid-degrading bacterium Achromobacter xylosoxidans A8.</title>
        <authorList>
            <person name="Strnad H."/>
            <person name="Ridl J."/>
            <person name="Paces J."/>
            <person name="Kolar M."/>
            <person name="Vlcek C."/>
            <person name="Paces V."/>
        </authorList>
    </citation>
    <scope>NUCLEOTIDE SEQUENCE [LARGE SCALE GENOMIC DNA]</scope>
    <source>
        <strain evidence="3 4">A8</strain>
    </source>
</reference>
<dbReference type="PANTHER" id="PTHR13847:SF285">
    <property type="entry name" value="FAD DEPENDENT OXIDOREDUCTASE DOMAIN-CONTAINING PROTEIN"/>
    <property type="match status" value="1"/>
</dbReference>
<dbReference type="HOGENOM" id="CLU_007884_3_2_4"/>
<evidence type="ECO:0000256" key="1">
    <source>
        <dbReference type="ARBA" id="ARBA00023002"/>
    </source>
</evidence>
<gene>
    <name evidence="3" type="ordered locus">AXYL_01005</name>
</gene>
<dbReference type="Proteomes" id="UP000006876">
    <property type="component" value="Chromosome"/>
</dbReference>
<dbReference type="KEGG" id="axy:AXYL_01005"/>
<keyword evidence="1" id="KW-0560">Oxidoreductase</keyword>
<protein>
    <submittedName>
        <fullName evidence="3">FAD dependent oxidoreductase family protein 2</fullName>
    </submittedName>
</protein>
<dbReference type="STRING" id="762376.AXYL_01005"/>
<dbReference type="Gene3D" id="3.50.50.60">
    <property type="entry name" value="FAD/NAD(P)-binding domain"/>
    <property type="match status" value="1"/>
</dbReference>
<dbReference type="PANTHER" id="PTHR13847">
    <property type="entry name" value="SARCOSINE DEHYDROGENASE-RELATED"/>
    <property type="match status" value="1"/>
</dbReference>